<dbReference type="EMBL" id="FBWC01000036">
    <property type="protein sequence ID" value="CUX65582.1"/>
    <property type="molecule type" value="Genomic_DNA"/>
</dbReference>
<proteinExistence type="predicted"/>
<gene>
    <name evidence="1" type="ORF">AGR4C_pa50044</name>
</gene>
<evidence type="ECO:0000313" key="2">
    <source>
        <dbReference type="Proteomes" id="UP000191897"/>
    </source>
</evidence>
<protein>
    <submittedName>
        <fullName evidence="1">Uncharacterized protein</fullName>
    </submittedName>
</protein>
<name>A0A1S7SAV2_AGRTU</name>
<organism evidence="1 2">
    <name type="scientific">Agrobacterium tumefaciens str. Kerr 14</name>
    <dbReference type="NCBI Taxonomy" id="1183424"/>
    <lineage>
        <taxon>Bacteria</taxon>
        <taxon>Pseudomonadati</taxon>
        <taxon>Pseudomonadota</taxon>
        <taxon>Alphaproteobacteria</taxon>
        <taxon>Hyphomicrobiales</taxon>
        <taxon>Rhizobiaceae</taxon>
        <taxon>Rhizobium/Agrobacterium group</taxon>
        <taxon>Agrobacterium</taxon>
        <taxon>Agrobacterium tumefaciens complex</taxon>
    </lineage>
</organism>
<evidence type="ECO:0000313" key="1">
    <source>
        <dbReference type="EMBL" id="CUX65582.1"/>
    </source>
</evidence>
<dbReference type="AlphaFoldDB" id="A0A1S7SAV2"/>
<dbReference type="Proteomes" id="UP000191897">
    <property type="component" value="Unassembled WGS sequence"/>
</dbReference>
<reference evidence="1 2" key="1">
    <citation type="submission" date="2016-01" db="EMBL/GenBank/DDBJ databases">
        <authorList>
            <person name="Oliw E.H."/>
        </authorList>
    </citation>
    <scope>NUCLEOTIDE SEQUENCE [LARGE SCALE GENOMIC DNA]</scope>
    <source>
        <strain evidence="1 2">Kerr 14</strain>
    </source>
</reference>
<sequence>MQRKSLASTYRDRFIPKQGIPAGTMQGTGAHVDISKTIANLTSVEWLDLRLHALGRWLAKHGKFGLPPLTHD</sequence>
<accession>A0A1S7SAV2</accession>